<dbReference type="Proteomes" id="UP000271162">
    <property type="component" value="Unassembled WGS sequence"/>
</dbReference>
<gene>
    <name evidence="1" type="ORF">NBR_LOCUS6420</name>
</gene>
<sequence length="70" mass="7777">MGSTIPSLSFAPPLLPVYSHWLHVHCTSFSRPCRAAEILTLVDNVLMSRLLLDHLLSTPPLALIEKIFPV</sequence>
<reference evidence="3" key="1">
    <citation type="submission" date="2017-02" db="UniProtKB">
        <authorList>
            <consortium name="WormBaseParasite"/>
        </authorList>
    </citation>
    <scope>IDENTIFICATION</scope>
</reference>
<dbReference type="EMBL" id="UYSL01019800">
    <property type="protein sequence ID" value="VDL70009.1"/>
    <property type="molecule type" value="Genomic_DNA"/>
</dbReference>
<evidence type="ECO:0000313" key="3">
    <source>
        <dbReference type="WBParaSite" id="NBR_0000641901-mRNA-1"/>
    </source>
</evidence>
<proteinExistence type="predicted"/>
<evidence type="ECO:0000313" key="1">
    <source>
        <dbReference type="EMBL" id="VDL70009.1"/>
    </source>
</evidence>
<name>A0A0N4XUM0_NIPBR</name>
<accession>A0A0N4XUM0</accession>
<protein>
    <submittedName>
        <fullName evidence="3">Secreted protein</fullName>
    </submittedName>
</protein>
<keyword evidence="2" id="KW-1185">Reference proteome</keyword>
<evidence type="ECO:0000313" key="2">
    <source>
        <dbReference type="Proteomes" id="UP000271162"/>
    </source>
</evidence>
<reference evidence="1 2" key="2">
    <citation type="submission" date="2018-11" db="EMBL/GenBank/DDBJ databases">
        <authorList>
            <consortium name="Pathogen Informatics"/>
        </authorList>
    </citation>
    <scope>NUCLEOTIDE SEQUENCE [LARGE SCALE GENOMIC DNA]</scope>
</reference>
<organism evidence="3">
    <name type="scientific">Nippostrongylus brasiliensis</name>
    <name type="common">Rat hookworm</name>
    <dbReference type="NCBI Taxonomy" id="27835"/>
    <lineage>
        <taxon>Eukaryota</taxon>
        <taxon>Metazoa</taxon>
        <taxon>Ecdysozoa</taxon>
        <taxon>Nematoda</taxon>
        <taxon>Chromadorea</taxon>
        <taxon>Rhabditida</taxon>
        <taxon>Rhabditina</taxon>
        <taxon>Rhabditomorpha</taxon>
        <taxon>Strongyloidea</taxon>
        <taxon>Heligmosomidae</taxon>
        <taxon>Nippostrongylus</taxon>
    </lineage>
</organism>
<dbReference type="WBParaSite" id="NBR_0000641901-mRNA-1">
    <property type="protein sequence ID" value="NBR_0000641901-mRNA-1"/>
    <property type="gene ID" value="NBR_0000641901"/>
</dbReference>
<dbReference type="AlphaFoldDB" id="A0A0N4XUM0"/>